<sequence length="291" mass="32647">MKVRTSVLFVPLLLVLLWLRPMALNAQEPPYFVTYSHVLEEPGNLEVASQNIGASPKNASAFYGQTIELEYGVTAWYTAEVYFQGQTTLNDSTIFTGWRLENRFRPLRSEHWINPVIYVEYEDISHADKSFLEITGRHVISDQAIANGLLRSDVERSVEGKLILSSNFKGFNVSENFIAEKNVSNEPWEFGYAIGGSHALASHASASNCQFCRQYFAVGGELFGGLGTRYDFGFDSTSIYAGPTVAYNSPRNYTITAGPEFGLNANSAAVLWRLKASYEFPQVRDLFRRSR</sequence>
<comment type="caution">
    <text evidence="1">The sequence shown here is derived from an EMBL/GenBank/DDBJ whole genome shotgun (WGS) entry which is preliminary data.</text>
</comment>
<dbReference type="RefSeq" id="WP_184215559.1">
    <property type="nucleotide sequence ID" value="NZ_JACHIP010000002.1"/>
</dbReference>
<reference evidence="1 2" key="1">
    <citation type="submission" date="2020-08" db="EMBL/GenBank/DDBJ databases">
        <title>Genomic Encyclopedia of Type Strains, Phase IV (KMG-V): Genome sequencing to study the core and pangenomes of soil and plant-associated prokaryotes.</title>
        <authorList>
            <person name="Whitman W."/>
        </authorList>
    </citation>
    <scope>NUCLEOTIDE SEQUENCE [LARGE SCALE GENOMIC DNA]</scope>
    <source>
        <strain evidence="1 2">M8UP14</strain>
    </source>
</reference>
<keyword evidence="2" id="KW-1185">Reference proteome</keyword>
<gene>
    <name evidence="1" type="ORF">HDF16_001766</name>
</gene>
<protein>
    <submittedName>
        <fullName evidence="1">Uncharacterized protein</fullName>
    </submittedName>
</protein>
<organism evidence="1 2">
    <name type="scientific">Granulicella aggregans</name>
    <dbReference type="NCBI Taxonomy" id="474949"/>
    <lineage>
        <taxon>Bacteria</taxon>
        <taxon>Pseudomonadati</taxon>
        <taxon>Acidobacteriota</taxon>
        <taxon>Terriglobia</taxon>
        <taxon>Terriglobales</taxon>
        <taxon>Acidobacteriaceae</taxon>
        <taxon>Granulicella</taxon>
    </lineage>
</organism>
<dbReference type="EMBL" id="JACHIP010000002">
    <property type="protein sequence ID" value="MBB5057081.1"/>
    <property type="molecule type" value="Genomic_DNA"/>
</dbReference>
<evidence type="ECO:0000313" key="2">
    <source>
        <dbReference type="Proteomes" id="UP000540989"/>
    </source>
</evidence>
<evidence type="ECO:0000313" key="1">
    <source>
        <dbReference type="EMBL" id="MBB5057081.1"/>
    </source>
</evidence>
<accession>A0A7W7ZBZ8</accession>
<dbReference type="Proteomes" id="UP000540989">
    <property type="component" value="Unassembled WGS sequence"/>
</dbReference>
<proteinExistence type="predicted"/>
<name>A0A7W7ZBZ8_9BACT</name>
<dbReference type="AlphaFoldDB" id="A0A7W7ZBZ8"/>